<feature type="compositionally biased region" description="Pro residues" evidence="1">
    <location>
        <begin position="93"/>
        <end position="105"/>
    </location>
</feature>
<accession>A0A9N9BBA6</accession>
<evidence type="ECO:0000313" key="2">
    <source>
        <dbReference type="EMBL" id="CAG8557723.1"/>
    </source>
</evidence>
<dbReference type="Proteomes" id="UP000789375">
    <property type="component" value="Unassembled WGS sequence"/>
</dbReference>
<gene>
    <name evidence="2" type="ORF">FMOSSE_LOCUS6799</name>
</gene>
<keyword evidence="3" id="KW-1185">Reference proteome</keyword>
<protein>
    <submittedName>
        <fullName evidence="2">1589_t:CDS:1</fullName>
    </submittedName>
</protein>
<sequence>MEYDFVQYYNLFTDSLAQLNRLVTTPNSIRAFCNSYLTWLKSNSGVAITGTCAKFFETRKVHKRSVSIHSTSEDVVCLNAKSDIFQAHLQPESVPPNLPPAPKTPPQNFRDLTPLMSTSNKRPYEKEELQLFIQDISIVCAFGETIEELSSEIGEELAVEASSMRDINPAVWTPALEKYLDTIFEETMDNFQTKVRTKLSEDGDELFRLYCEKVLIEFYYLIDVDPTMSRKIGERKHIVYQVSSLFKYYERTFLNLEFDWIESQARAAKIMKSSTNSGIVRVDVKAIRSYDGLDVWHMEVAGTPYNASEKRTLGDSKKTLRTDILNLIAILRDHLDCELELAMKLRVFSTQSINNRLTLYALSMLPDGRFLVTELATATIPFSFNARSQYKAVLRMMAIFHDEMIKQEALMEKINRSVLRTKKTKTVDNAWKCDLLNTILFTGLTLRSRQMVIFSFCYWFNPQADGGELSVCRSRQMANGGELSVCRSDQLAEVQLAEVQVERFHLTLRW</sequence>
<name>A0A9N9BBA6_FUNMO</name>
<dbReference type="AlphaFoldDB" id="A0A9N9BBA6"/>
<reference evidence="2" key="1">
    <citation type="submission" date="2021-06" db="EMBL/GenBank/DDBJ databases">
        <authorList>
            <person name="Kallberg Y."/>
            <person name="Tangrot J."/>
            <person name="Rosling A."/>
        </authorList>
    </citation>
    <scope>NUCLEOTIDE SEQUENCE</scope>
    <source>
        <strain evidence="2">87-6 pot B 2015</strain>
    </source>
</reference>
<dbReference type="EMBL" id="CAJVPP010001474">
    <property type="protein sequence ID" value="CAG8557723.1"/>
    <property type="molecule type" value="Genomic_DNA"/>
</dbReference>
<organism evidence="2 3">
    <name type="scientific">Funneliformis mosseae</name>
    <name type="common">Endomycorrhizal fungus</name>
    <name type="synonym">Glomus mosseae</name>
    <dbReference type="NCBI Taxonomy" id="27381"/>
    <lineage>
        <taxon>Eukaryota</taxon>
        <taxon>Fungi</taxon>
        <taxon>Fungi incertae sedis</taxon>
        <taxon>Mucoromycota</taxon>
        <taxon>Glomeromycotina</taxon>
        <taxon>Glomeromycetes</taxon>
        <taxon>Glomerales</taxon>
        <taxon>Glomeraceae</taxon>
        <taxon>Funneliformis</taxon>
    </lineage>
</organism>
<proteinExistence type="predicted"/>
<evidence type="ECO:0000256" key="1">
    <source>
        <dbReference type="SAM" id="MobiDB-lite"/>
    </source>
</evidence>
<evidence type="ECO:0000313" key="3">
    <source>
        <dbReference type="Proteomes" id="UP000789375"/>
    </source>
</evidence>
<feature type="region of interest" description="Disordered" evidence="1">
    <location>
        <begin position="92"/>
        <end position="111"/>
    </location>
</feature>
<comment type="caution">
    <text evidence="2">The sequence shown here is derived from an EMBL/GenBank/DDBJ whole genome shotgun (WGS) entry which is preliminary data.</text>
</comment>